<comment type="caution">
    <text evidence="2">The sequence shown here is derived from an EMBL/GenBank/DDBJ whole genome shotgun (WGS) entry which is preliminary data.</text>
</comment>
<accession>A0A318PJD2</accession>
<keyword evidence="3" id="KW-1185">Reference proteome</keyword>
<feature type="compositionally biased region" description="Basic and acidic residues" evidence="1">
    <location>
        <begin position="1"/>
        <end position="11"/>
    </location>
</feature>
<organism evidence="2 3">
    <name type="scientific">Komagataeibacter xylinus</name>
    <name type="common">Gluconacetobacter xylinus</name>
    <dbReference type="NCBI Taxonomy" id="28448"/>
    <lineage>
        <taxon>Bacteria</taxon>
        <taxon>Pseudomonadati</taxon>
        <taxon>Pseudomonadota</taxon>
        <taxon>Alphaproteobacteria</taxon>
        <taxon>Acetobacterales</taxon>
        <taxon>Acetobacteraceae</taxon>
        <taxon>Komagataeibacter</taxon>
    </lineage>
</organism>
<dbReference type="Proteomes" id="UP000248257">
    <property type="component" value="Unassembled WGS sequence"/>
</dbReference>
<evidence type="ECO:0000313" key="2">
    <source>
        <dbReference type="EMBL" id="PYD57533.1"/>
    </source>
</evidence>
<name>A0A318PJD2_KOMXY</name>
<evidence type="ECO:0000313" key="3">
    <source>
        <dbReference type="Proteomes" id="UP000248257"/>
    </source>
</evidence>
<evidence type="ECO:0000256" key="1">
    <source>
        <dbReference type="SAM" id="MobiDB-lite"/>
    </source>
</evidence>
<dbReference type="EMBL" id="NKUC01000008">
    <property type="protein sequence ID" value="PYD57533.1"/>
    <property type="molecule type" value="Genomic_DNA"/>
</dbReference>
<protein>
    <submittedName>
        <fullName evidence="2">Uncharacterized protein</fullName>
    </submittedName>
</protein>
<sequence length="80" mass="8551">MAHNGHDDRGGHRMAFSSGQQGGIVPFSHTERGKKGWPPYGTIGFSRVSGRCDQGLWPCCAAPGLAYARRVQAGWTGHGL</sequence>
<proteinExistence type="predicted"/>
<reference evidence="2 3" key="1">
    <citation type="submission" date="2017-07" db="EMBL/GenBank/DDBJ databases">
        <title>A draft genome sequence of Komagataeibacter xylinus LMG 1515.</title>
        <authorList>
            <person name="Skraban J."/>
            <person name="Cleenwerck I."/>
            <person name="Vandamme P."/>
            <person name="Trcek J."/>
        </authorList>
    </citation>
    <scope>NUCLEOTIDE SEQUENCE [LARGE SCALE GENOMIC DNA]</scope>
    <source>
        <strain evidence="2 3">LMG 1515</strain>
    </source>
</reference>
<dbReference type="AlphaFoldDB" id="A0A318PJD2"/>
<gene>
    <name evidence="2" type="ORF">CFR75_05705</name>
</gene>
<feature type="region of interest" description="Disordered" evidence="1">
    <location>
        <begin position="1"/>
        <end position="33"/>
    </location>
</feature>